<keyword evidence="2" id="KW-0663">Pyridoxal phosphate</keyword>
<comment type="cofactor">
    <cofactor evidence="1">
        <name>pyridoxal 5'-phosphate</name>
        <dbReference type="ChEBI" id="CHEBI:597326"/>
    </cofactor>
</comment>
<dbReference type="GO" id="GO:0008295">
    <property type="term" value="P:spermidine biosynthetic process"/>
    <property type="evidence" value="ECO:0007669"/>
    <property type="project" value="InterPro"/>
</dbReference>
<evidence type="ECO:0000256" key="2">
    <source>
        <dbReference type="ARBA" id="ARBA00022898"/>
    </source>
</evidence>
<evidence type="ECO:0000256" key="1">
    <source>
        <dbReference type="ARBA" id="ARBA00001933"/>
    </source>
</evidence>
<dbReference type="InterPro" id="IPR022644">
    <property type="entry name" value="De-COase2_N"/>
</dbReference>
<comment type="caution">
    <text evidence="4">The sequence shown here is derived from an EMBL/GenBank/DDBJ whole genome shotgun (WGS) entry which is preliminary data.</text>
</comment>
<proteinExistence type="predicted"/>
<dbReference type="STRING" id="1618738.UV76_C0006G0019"/>
<dbReference type="GO" id="GO:0008792">
    <property type="term" value="F:arginine decarboxylase activity"/>
    <property type="evidence" value="ECO:0007669"/>
    <property type="project" value="InterPro"/>
</dbReference>
<dbReference type="AlphaFoldDB" id="A0A0G1DTC3"/>
<feature type="domain" description="Orn/DAP/Arg decarboxylase 2 N-terminal" evidence="3">
    <location>
        <begin position="58"/>
        <end position="298"/>
    </location>
</feature>
<dbReference type="Pfam" id="PF02784">
    <property type="entry name" value="Orn_Arg_deC_N"/>
    <property type="match status" value="1"/>
</dbReference>
<dbReference type="SUPFAM" id="SSF51419">
    <property type="entry name" value="PLP-binding barrel"/>
    <property type="match status" value="1"/>
</dbReference>
<gene>
    <name evidence="4" type="ORF">UV76_C0006G0019</name>
</gene>
<evidence type="ECO:0000313" key="4">
    <source>
        <dbReference type="EMBL" id="KKT00885.1"/>
    </source>
</evidence>
<dbReference type="InterPro" id="IPR002985">
    <property type="entry name" value="Arg_decrbxlase"/>
</dbReference>
<dbReference type="InterPro" id="IPR029066">
    <property type="entry name" value="PLP-binding_barrel"/>
</dbReference>
<dbReference type="PRINTS" id="PR01180">
    <property type="entry name" value="ARGDCRBXLASE"/>
</dbReference>
<name>A0A0G1DTC3_9BACT</name>
<dbReference type="Gene3D" id="2.40.37.10">
    <property type="entry name" value="Lyase, Ornithine Decarboxylase, Chain A, domain 1"/>
    <property type="match status" value="1"/>
</dbReference>
<dbReference type="PANTHER" id="PTHR43295">
    <property type="entry name" value="ARGININE DECARBOXYLASE"/>
    <property type="match status" value="1"/>
</dbReference>
<dbReference type="Gene3D" id="3.20.20.10">
    <property type="entry name" value="Alanine racemase"/>
    <property type="match status" value="1"/>
</dbReference>
<dbReference type="InterPro" id="IPR009006">
    <property type="entry name" value="Ala_racemase/Decarboxylase_C"/>
</dbReference>
<dbReference type="Proteomes" id="UP000034646">
    <property type="component" value="Unassembled WGS sequence"/>
</dbReference>
<sequence length="448" mass="51889">MDEFNTQYFDVSPDGDLVVKEGHYQYNIMHIVRKYGTPARVFFPFVLENRVRDLIELFNAYIKILNYKGKFYYHYVMKSNQNEDFVLPAIAEGAHIETSSANELWLVKRMLEQGKFNRKIRVTCNGPKTEQYISLVEELKGKGLSVIPVIENSWELERLKKFKGEVGVRVNLDIKVDAHWDKKYNHFGFTEEELLKIGKIRNLSILHYHISTQNSKIEGFIGPLKRAVALYAKMREQNHELDTINFGGGMAVPYEKKKKLLSVKNLVNQMVKTAKKESDKLGVRHPNLICEWGSYFTAPSQITIFKILCEKNIIRKPDTKWYFIDGSFIAHLTDTWSAVRQKWHFTTANNLNSRRLQKVWIAGSTCDSDDRYTASGSYVMLPKITEDNPDLYLVVYDTGSYQDTFENNHCLLSRPALVVCQNGEVKLARRRQTPEELGKLFGWNGNSK</sequence>
<evidence type="ECO:0000259" key="3">
    <source>
        <dbReference type="Pfam" id="PF02784"/>
    </source>
</evidence>
<evidence type="ECO:0000313" key="5">
    <source>
        <dbReference type="Proteomes" id="UP000034646"/>
    </source>
</evidence>
<organism evidence="4 5">
    <name type="scientific">Candidatus Nomurabacteria bacterium GW2011_GWA2_43_15</name>
    <dbReference type="NCBI Taxonomy" id="1618738"/>
    <lineage>
        <taxon>Bacteria</taxon>
        <taxon>Candidatus Nomuraibacteriota</taxon>
    </lineage>
</organism>
<dbReference type="SUPFAM" id="SSF50621">
    <property type="entry name" value="Alanine racemase C-terminal domain-like"/>
    <property type="match status" value="1"/>
</dbReference>
<dbReference type="EMBL" id="LCFS01000006">
    <property type="protein sequence ID" value="KKT00885.1"/>
    <property type="molecule type" value="Genomic_DNA"/>
</dbReference>
<accession>A0A0G1DTC3</accession>
<reference evidence="4 5" key="1">
    <citation type="journal article" date="2015" name="Nature">
        <title>rRNA introns, odd ribosomes, and small enigmatic genomes across a large radiation of phyla.</title>
        <authorList>
            <person name="Brown C.T."/>
            <person name="Hug L.A."/>
            <person name="Thomas B.C."/>
            <person name="Sharon I."/>
            <person name="Castelle C.J."/>
            <person name="Singh A."/>
            <person name="Wilkins M.J."/>
            <person name="Williams K.H."/>
            <person name="Banfield J.F."/>
        </authorList>
    </citation>
    <scope>NUCLEOTIDE SEQUENCE [LARGE SCALE GENOMIC DNA]</scope>
</reference>
<dbReference type="GO" id="GO:0006527">
    <property type="term" value="P:L-arginine catabolic process"/>
    <property type="evidence" value="ECO:0007669"/>
    <property type="project" value="InterPro"/>
</dbReference>
<dbReference type="PANTHER" id="PTHR43295:SF9">
    <property type="entry name" value="BIOSYNTHETIC ARGININE DECARBOXYLASE"/>
    <property type="match status" value="1"/>
</dbReference>
<protein>
    <submittedName>
        <fullName evidence="4">Arginine decarboxylase</fullName>
    </submittedName>
</protein>
<dbReference type="GO" id="GO:0033388">
    <property type="term" value="P:putrescine biosynthetic process from arginine"/>
    <property type="evidence" value="ECO:0007669"/>
    <property type="project" value="TreeGrafter"/>
</dbReference>